<dbReference type="EMBL" id="KN838553">
    <property type="protein sequence ID" value="KIK06329.1"/>
    <property type="molecule type" value="Genomic_DNA"/>
</dbReference>
<name>A0A0C9XXI2_9AGAR</name>
<dbReference type="GO" id="GO:0070210">
    <property type="term" value="C:Rpd3L-Expanded complex"/>
    <property type="evidence" value="ECO:0007669"/>
    <property type="project" value="TreeGrafter"/>
</dbReference>
<keyword evidence="2 5" id="KW-0863">Zinc-finger</keyword>
<protein>
    <recommendedName>
        <fullName evidence="7">PHD-type domain-containing protein</fullName>
    </recommendedName>
</protein>
<dbReference type="InterPro" id="IPR001965">
    <property type="entry name" value="Znf_PHD"/>
</dbReference>
<evidence type="ECO:0000256" key="3">
    <source>
        <dbReference type="ARBA" id="ARBA00022833"/>
    </source>
</evidence>
<dbReference type="Proteomes" id="UP000054477">
    <property type="component" value="Unassembled WGS sequence"/>
</dbReference>
<reference evidence="9" key="2">
    <citation type="submission" date="2015-01" db="EMBL/GenBank/DDBJ databases">
        <title>Evolutionary Origins and Diversification of the Mycorrhizal Mutualists.</title>
        <authorList>
            <consortium name="DOE Joint Genome Institute"/>
            <consortium name="Mycorrhizal Genomics Consortium"/>
            <person name="Kohler A."/>
            <person name="Kuo A."/>
            <person name="Nagy L.G."/>
            <person name="Floudas D."/>
            <person name="Copeland A."/>
            <person name="Barry K.W."/>
            <person name="Cichocki N."/>
            <person name="Veneault-Fourrey C."/>
            <person name="LaButti K."/>
            <person name="Lindquist E.A."/>
            <person name="Lipzen A."/>
            <person name="Lundell T."/>
            <person name="Morin E."/>
            <person name="Murat C."/>
            <person name="Riley R."/>
            <person name="Ohm R."/>
            <person name="Sun H."/>
            <person name="Tunlid A."/>
            <person name="Henrissat B."/>
            <person name="Grigoriev I.V."/>
            <person name="Hibbett D.S."/>
            <person name="Martin F."/>
        </authorList>
    </citation>
    <scope>NUCLEOTIDE SEQUENCE [LARGE SCALE GENOMIC DNA]</scope>
    <source>
        <strain evidence="9">LaAM-08-1</strain>
    </source>
</reference>
<dbReference type="InterPro" id="IPR046341">
    <property type="entry name" value="SET_dom_sf"/>
</dbReference>
<keyword evidence="1" id="KW-0479">Metal-binding</keyword>
<dbReference type="STRING" id="1095629.A0A0C9XXI2"/>
<feature type="region of interest" description="Disordered" evidence="6">
    <location>
        <begin position="27"/>
        <end position="60"/>
    </location>
</feature>
<evidence type="ECO:0000259" key="7">
    <source>
        <dbReference type="PROSITE" id="PS50016"/>
    </source>
</evidence>
<dbReference type="GO" id="GO:0006325">
    <property type="term" value="P:chromatin organization"/>
    <property type="evidence" value="ECO:0007669"/>
    <property type="project" value="UniProtKB-KW"/>
</dbReference>
<feature type="compositionally biased region" description="Basic and acidic residues" evidence="6">
    <location>
        <begin position="1385"/>
        <end position="1397"/>
    </location>
</feature>
<feature type="compositionally biased region" description="Low complexity" evidence="6">
    <location>
        <begin position="1051"/>
        <end position="1072"/>
    </location>
</feature>
<keyword evidence="4" id="KW-0156">Chromatin regulator</keyword>
<dbReference type="Gene3D" id="3.30.40.10">
    <property type="entry name" value="Zinc/RING finger domain, C3HC4 (zinc finger)"/>
    <property type="match status" value="1"/>
</dbReference>
<keyword evidence="3" id="KW-0862">Zinc</keyword>
<gene>
    <name evidence="8" type="ORF">K443DRAFT_674316</name>
</gene>
<dbReference type="PANTHER" id="PTHR46462:SF3">
    <property type="entry name" value="UPSET, ISOFORM A"/>
    <property type="match status" value="1"/>
</dbReference>
<dbReference type="SMART" id="SM00249">
    <property type="entry name" value="PHD"/>
    <property type="match status" value="1"/>
</dbReference>
<feature type="region of interest" description="Disordered" evidence="6">
    <location>
        <begin position="885"/>
        <end position="932"/>
    </location>
</feature>
<feature type="region of interest" description="Disordered" evidence="6">
    <location>
        <begin position="1215"/>
        <end position="1410"/>
    </location>
</feature>
<dbReference type="CDD" id="cd15550">
    <property type="entry name" value="PHD_MLL5"/>
    <property type="match status" value="1"/>
</dbReference>
<dbReference type="SUPFAM" id="SSF82199">
    <property type="entry name" value="SET domain"/>
    <property type="match status" value="1"/>
</dbReference>
<dbReference type="InterPro" id="IPR013083">
    <property type="entry name" value="Znf_RING/FYVE/PHD"/>
</dbReference>
<evidence type="ECO:0000256" key="2">
    <source>
        <dbReference type="ARBA" id="ARBA00022771"/>
    </source>
</evidence>
<feature type="domain" description="PHD-type" evidence="7">
    <location>
        <begin position="64"/>
        <end position="112"/>
    </location>
</feature>
<evidence type="ECO:0000313" key="8">
    <source>
        <dbReference type="EMBL" id="KIK06329.1"/>
    </source>
</evidence>
<feature type="region of interest" description="Disordered" evidence="6">
    <location>
        <begin position="627"/>
        <end position="679"/>
    </location>
</feature>
<evidence type="ECO:0000256" key="6">
    <source>
        <dbReference type="SAM" id="MobiDB-lite"/>
    </source>
</evidence>
<feature type="region of interest" description="Disordered" evidence="6">
    <location>
        <begin position="454"/>
        <end position="558"/>
    </location>
</feature>
<dbReference type="GO" id="GO:0006355">
    <property type="term" value="P:regulation of DNA-templated transcription"/>
    <property type="evidence" value="ECO:0007669"/>
    <property type="project" value="TreeGrafter"/>
</dbReference>
<feature type="compositionally biased region" description="Polar residues" evidence="6">
    <location>
        <begin position="730"/>
        <end position="744"/>
    </location>
</feature>
<sequence>MNYDAQEAALGLLGLCPNNLSPLVTTPTIPAKRKQGPNSTIIIRDQKDDSNDNSSDKKDNSQEDIRCICGFTYDDGFSIACDDCSRWCHAACFDIVEGEVPEEWFCWECFPRPVDGERAARFQRERLKGLQVGSEKKQRRQSFAAIEGGKRKRRLSMVQQPQQQPVVPNEDEHVDIDEPWTHSYVHITQDVVPEDTCIKLRRQAHHWRGVTAISDTPLQPVCLPPNSPPPPPTIIKSISSPTNVRPPSYAVHTTTPIPSSQLITPYTSCITPSSLYLSDSLNSYAHLGMPKPFVHLLGPPLDIALDSRIAGDRSRFVRNGCRPNAVLRPVLCGQPRESETLTFGVFSLRDLKANEEVVLGWEWDDGNAIHALPTLIETPGMFPSHDVDHLRNQMSNILHALSSTFTTCACGARAKDCVLTQMAAFVDNEVPSTPERVDLGPLVGRRRGFRTRERIPFSGGMGGVEMVSETEDEEQEGSPGSLPNFVLSPASPSPKKGKGKATSLDAEEDVVRGMSGVNYHQSNQNRKDRRTRHISPHPAPSHPQLELPTKHPSGLAAELRPPDTVQVDDQELTEDKMPPKMRKKWIHREFESLKEANGHVQLSESMTLDNLKNPQGVGLGIHIDSEDVDVEMPPPPMPASQDPTTISSQTKSFAVHPPQHQSNAESSGHLPPSTSPTTSFAKLSLLSPMVTGSILQAQKFQFQQAQGIDHFGPDGCQKDHEDDWDVERGQPSNGQVKPSSPPQEQQKYLHHQHPPLPQQQTPSPRQSNQCLSPSRHPIPLQPPSHAPTAQLLGSPTQNWRPFRRLASPASKDPPPSSGESSTSRAPQALAQYDYVTSASISTNTTLPLSCMRHEVSPPAQLSVRLGSIEHQDEEEEVSHVELGEDYSEDDGDVGNDNLTLAYPSGPEVNTEAPMSPDPATPSSVHSLAEPSPTVLLPGSKSSAISSWIHRPISSAPDSIASTPPAGVSNVILPYSRREVVPPASPSPKTSERSLRPLSGSFVDTPLVQTSNVVRMSEERGGSARITGTSEDVRMSPPEESAVQVQVEKSHSLLQSPASRSSLPRLASLSPPADAREPTPPPPTARSPTHSPTPQPPPAPKVKMSLKDFALRKKKQREEEMLTKCTQASPVTVNLSLVSDGEEIASKEDPGEAAGGVEEVIVEFEDLSSENCGVEKDNGPDEKPAAELKGAGTSKEEEIPSATKVGGVFPLANGVHSNLPSSPSRLSTKSPMLLPSRPQLAASPATREAKQELIEPRIASVQPHPNGRPFSLIDRLKGPLAFQPLFPHKTLTQRPSHEDDEINETSPSPATHEQPRPKYVPRSVSPPKQPRALMGYPYNTRPTPSPISSTTPVFRNPPPTGPRALRNSMPPRQLAVSPPNIPRGPSADRDRVDWDQRRSHSNRNGHNGWCR</sequence>
<feature type="compositionally biased region" description="Basic and acidic residues" evidence="6">
    <location>
        <begin position="1172"/>
        <end position="1185"/>
    </location>
</feature>
<dbReference type="GO" id="GO:0008270">
    <property type="term" value="F:zinc ion binding"/>
    <property type="evidence" value="ECO:0007669"/>
    <property type="project" value="UniProtKB-KW"/>
</dbReference>
<dbReference type="Pfam" id="PF20826">
    <property type="entry name" value="PHD_5"/>
    <property type="match status" value="1"/>
</dbReference>
<keyword evidence="9" id="KW-1185">Reference proteome</keyword>
<feature type="region of interest" description="Disordered" evidence="6">
    <location>
        <begin position="149"/>
        <end position="170"/>
    </location>
</feature>
<feature type="compositionally biased region" description="Polar residues" evidence="6">
    <location>
        <begin position="1215"/>
        <end position="1229"/>
    </location>
</feature>
<dbReference type="InterPro" id="IPR011011">
    <property type="entry name" value="Znf_FYVE_PHD"/>
</dbReference>
<feature type="compositionally biased region" description="Low complexity" evidence="6">
    <location>
        <begin position="758"/>
        <end position="769"/>
    </location>
</feature>
<dbReference type="GO" id="GO:0034967">
    <property type="term" value="C:Set3 complex"/>
    <property type="evidence" value="ECO:0007669"/>
    <property type="project" value="TreeGrafter"/>
</dbReference>
<feature type="region of interest" description="Disordered" evidence="6">
    <location>
        <begin position="708"/>
        <end position="828"/>
    </location>
</feature>
<reference evidence="8 9" key="1">
    <citation type="submission" date="2014-04" db="EMBL/GenBank/DDBJ databases">
        <authorList>
            <consortium name="DOE Joint Genome Institute"/>
            <person name="Kuo A."/>
            <person name="Kohler A."/>
            <person name="Nagy L.G."/>
            <person name="Floudas D."/>
            <person name="Copeland A."/>
            <person name="Barry K.W."/>
            <person name="Cichocki N."/>
            <person name="Veneault-Fourrey C."/>
            <person name="LaButti K."/>
            <person name="Lindquist E.A."/>
            <person name="Lipzen A."/>
            <person name="Lundell T."/>
            <person name="Morin E."/>
            <person name="Murat C."/>
            <person name="Sun H."/>
            <person name="Tunlid A."/>
            <person name="Henrissat B."/>
            <person name="Grigoriev I.V."/>
            <person name="Hibbett D.S."/>
            <person name="Martin F."/>
            <person name="Nordberg H.P."/>
            <person name="Cantor M.N."/>
            <person name="Hua S.X."/>
        </authorList>
    </citation>
    <scope>NUCLEOTIDE SEQUENCE [LARGE SCALE GENOMIC DNA]</scope>
    <source>
        <strain evidence="8 9">LaAM-08-1</strain>
    </source>
</reference>
<feature type="compositionally biased region" description="Pro residues" evidence="6">
    <location>
        <begin position="1077"/>
        <end position="1099"/>
    </location>
</feature>
<dbReference type="SMART" id="SM00317">
    <property type="entry name" value="SET"/>
    <property type="match status" value="1"/>
</dbReference>
<feature type="compositionally biased region" description="Low complexity" evidence="6">
    <location>
        <begin position="1339"/>
        <end position="1351"/>
    </location>
</feature>
<evidence type="ECO:0000313" key="9">
    <source>
        <dbReference type="Proteomes" id="UP000054477"/>
    </source>
</evidence>
<evidence type="ECO:0000256" key="4">
    <source>
        <dbReference type="ARBA" id="ARBA00022853"/>
    </source>
</evidence>
<dbReference type="PANTHER" id="PTHR46462">
    <property type="entry name" value="UPSET, ISOFORM A"/>
    <property type="match status" value="1"/>
</dbReference>
<feature type="region of interest" description="Disordered" evidence="6">
    <location>
        <begin position="1169"/>
        <end position="1199"/>
    </location>
</feature>
<dbReference type="OrthoDB" id="79252at2759"/>
<dbReference type="PROSITE" id="PS50016">
    <property type="entry name" value="ZF_PHD_2"/>
    <property type="match status" value="1"/>
</dbReference>
<proteinExistence type="predicted"/>
<feature type="compositionally biased region" description="Polar residues" evidence="6">
    <location>
        <begin position="641"/>
        <end position="652"/>
    </location>
</feature>
<accession>A0A0C9XXI2</accession>
<feature type="compositionally biased region" description="Low complexity" evidence="6">
    <location>
        <begin position="158"/>
        <end position="168"/>
    </location>
</feature>
<organism evidence="8 9">
    <name type="scientific">Laccaria amethystina LaAM-08-1</name>
    <dbReference type="NCBI Taxonomy" id="1095629"/>
    <lineage>
        <taxon>Eukaryota</taxon>
        <taxon>Fungi</taxon>
        <taxon>Dikarya</taxon>
        <taxon>Basidiomycota</taxon>
        <taxon>Agaricomycotina</taxon>
        <taxon>Agaricomycetes</taxon>
        <taxon>Agaricomycetidae</taxon>
        <taxon>Agaricales</taxon>
        <taxon>Agaricineae</taxon>
        <taxon>Hydnangiaceae</taxon>
        <taxon>Laccaria</taxon>
    </lineage>
</organism>
<feature type="region of interest" description="Disordered" evidence="6">
    <location>
        <begin position="978"/>
        <end position="1103"/>
    </location>
</feature>
<dbReference type="SUPFAM" id="SSF57903">
    <property type="entry name" value="FYVE/PHD zinc finger"/>
    <property type="match status" value="1"/>
</dbReference>
<evidence type="ECO:0000256" key="5">
    <source>
        <dbReference type="PROSITE-ProRule" id="PRU00146"/>
    </source>
</evidence>
<evidence type="ECO:0000256" key="1">
    <source>
        <dbReference type="ARBA" id="ARBA00022723"/>
    </source>
</evidence>
<dbReference type="HOGENOM" id="CLU_006645_0_0_1"/>
<dbReference type="InterPro" id="IPR019787">
    <property type="entry name" value="Znf_PHD-finger"/>
</dbReference>
<dbReference type="InterPro" id="IPR001214">
    <property type="entry name" value="SET_dom"/>
</dbReference>
<dbReference type="Gene3D" id="2.170.270.10">
    <property type="entry name" value="SET domain"/>
    <property type="match status" value="1"/>
</dbReference>
<feature type="compositionally biased region" description="Basic and acidic residues" evidence="6">
    <location>
        <begin position="44"/>
        <end position="60"/>
    </location>
</feature>